<gene>
    <name evidence="2" type="ORF">GGI59_004210</name>
</gene>
<evidence type="ECO:0000259" key="1">
    <source>
        <dbReference type="Pfam" id="PF00656"/>
    </source>
</evidence>
<proteinExistence type="predicted"/>
<protein>
    <recommendedName>
        <fullName evidence="1">Peptidase C14 caspase domain-containing protein</fullName>
    </recommendedName>
</protein>
<dbReference type="GO" id="GO:0004197">
    <property type="term" value="F:cysteine-type endopeptidase activity"/>
    <property type="evidence" value="ECO:0007669"/>
    <property type="project" value="InterPro"/>
</dbReference>
<dbReference type="Gene3D" id="3.40.50.1460">
    <property type="match status" value="1"/>
</dbReference>
<sequence length="726" mass="79018">MHWTKIDDWGEGMLTQDATEVGRWIDADVKGGTAHVLVVGVSEYPHLDGGTKALAPDNGGLGQLSASARTAAHVFDTIRKMSSIVGCEVASCRLCLSPGADEKAEVDALTGGNYRTARFDDIRAAIDAWGADILQSGRAGGENVAVFFFSGHGVEHLGSPALLASDILNPSHPNRGSLAIAHDHLLRSVKTLGIDRGLFLIDACRDAPEIAKRLHIVGREIIDPDADQTRSAEAMLSLMSTRQLFQSYQVAGATRTIYGEALLEALEGPPPSFDPYDNSSDPLRLRFGRLESHVKQRVKELPAQQTAAKFQPVSPTGDPYDGEMVVAVKPRPGTGGLSAGGSTPEISLPDLVATRSHTLSHGFNVTLPSVIETARAGERDVNDLSDYGVMHEIFGSEAITIPWLQNLHLTELNSGEKIGANTISIRSAQTKHGDGRLTTQLELTIQPAAGEVIWLSARGRNGSSVGITLPRDYMLPMPVLLELQMGFEAASSLWVVDSMSAWLAANETHGRPTVVWRRLFDIQQTEELADLGSAGRMAVHKRVLEKTLKRKRESPVAAAIATSILIRSNELDAVHDWPANLANWYDWLPDGSVLWAETKIRTAKRDRGRVIREDDVFATATLPEYEVAREYFSRLASLGAPRLTSTMLFAVGQLPFWRRVVSRGHLSFMDSQRLIDACECVERSAQALVSGSLFSSYSFAEAAFDPENVLGRKRRVTVHFRGAIEG</sequence>
<accession>A0A7W8XGR6</accession>
<feature type="domain" description="Peptidase C14 caspase" evidence="1">
    <location>
        <begin position="143"/>
        <end position="269"/>
    </location>
</feature>
<dbReference type="EMBL" id="JACHBC010000009">
    <property type="protein sequence ID" value="MBB5562521.1"/>
    <property type="molecule type" value="Genomic_DNA"/>
</dbReference>
<dbReference type="RefSeq" id="WP_183918540.1">
    <property type="nucleotide sequence ID" value="NZ_JACHBB010000011.1"/>
</dbReference>
<name>A0A7W8XGR6_9HYPH</name>
<organism evidence="2 3">
    <name type="scientific">Rhizobium lentis</name>
    <dbReference type="NCBI Taxonomy" id="1138194"/>
    <lineage>
        <taxon>Bacteria</taxon>
        <taxon>Pseudomonadati</taxon>
        <taxon>Pseudomonadota</taxon>
        <taxon>Alphaproteobacteria</taxon>
        <taxon>Hyphomicrobiales</taxon>
        <taxon>Rhizobiaceae</taxon>
        <taxon>Rhizobium/Agrobacterium group</taxon>
        <taxon>Rhizobium</taxon>
    </lineage>
</organism>
<reference evidence="2 3" key="1">
    <citation type="submission" date="2020-08" db="EMBL/GenBank/DDBJ databases">
        <title>Genomic Encyclopedia of Type Strains, Phase IV (KMG-V): Genome sequencing to study the core and pangenomes of soil and plant-associated prokaryotes.</title>
        <authorList>
            <person name="Whitman W."/>
        </authorList>
    </citation>
    <scope>NUCLEOTIDE SEQUENCE [LARGE SCALE GENOMIC DNA]</scope>
    <source>
        <strain evidence="2 3">SEMIA 4034</strain>
    </source>
</reference>
<keyword evidence="3" id="KW-1185">Reference proteome</keyword>
<evidence type="ECO:0000313" key="2">
    <source>
        <dbReference type="EMBL" id="MBB5562521.1"/>
    </source>
</evidence>
<comment type="caution">
    <text evidence="2">The sequence shown here is derived from an EMBL/GenBank/DDBJ whole genome shotgun (WGS) entry which is preliminary data.</text>
</comment>
<dbReference type="Pfam" id="PF00656">
    <property type="entry name" value="Peptidase_C14"/>
    <property type="match status" value="1"/>
</dbReference>
<evidence type="ECO:0000313" key="3">
    <source>
        <dbReference type="Proteomes" id="UP000528824"/>
    </source>
</evidence>
<dbReference type="SUPFAM" id="SSF52129">
    <property type="entry name" value="Caspase-like"/>
    <property type="match status" value="1"/>
</dbReference>
<dbReference type="GO" id="GO:0006508">
    <property type="term" value="P:proteolysis"/>
    <property type="evidence" value="ECO:0007669"/>
    <property type="project" value="InterPro"/>
</dbReference>
<dbReference type="InterPro" id="IPR029030">
    <property type="entry name" value="Caspase-like_dom_sf"/>
</dbReference>
<dbReference type="InterPro" id="IPR011600">
    <property type="entry name" value="Pept_C14_caspase"/>
</dbReference>
<dbReference type="AlphaFoldDB" id="A0A7W8XGR6"/>
<dbReference type="Proteomes" id="UP000528824">
    <property type="component" value="Unassembled WGS sequence"/>
</dbReference>